<dbReference type="SMART" id="SM00382">
    <property type="entry name" value="AAA"/>
    <property type="match status" value="1"/>
</dbReference>
<dbReference type="InterPro" id="IPR012961">
    <property type="entry name" value="Ski2/MTR4_C"/>
</dbReference>
<keyword evidence="2" id="KW-0378">Hydrolase</keyword>
<evidence type="ECO:0000313" key="8">
    <source>
        <dbReference type="Proteomes" id="UP001172738"/>
    </source>
</evidence>
<dbReference type="RefSeq" id="WP_301128719.1">
    <property type="nucleotide sequence ID" value="NZ_JAUHPV010000005.1"/>
</dbReference>
<dbReference type="InterPro" id="IPR011545">
    <property type="entry name" value="DEAD/DEAH_box_helicase_dom"/>
</dbReference>
<proteinExistence type="predicted"/>
<dbReference type="Gene3D" id="3.40.50.300">
    <property type="entry name" value="P-loop containing nucleotide triphosphate hydrolases"/>
    <property type="match status" value="2"/>
</dbReference>
<dbReference type="Pfam" id="PF00271">
    <property type="entry name" value="Helicase_C"/>
    <property type="match status" value="1"/>
</dbReference>
<comment type="caution">
    <text evidence="7">The sequence shown here is derived from an EMBL/GenBank/DDBJ whole genome shotgun (WGS) entry which is preliminary data.</text>
</comment>
<protein>
    <submittedName>
        <fullName evidence="7">DEAD/DEAH box helicase</fullName>
    </submittedName>
</protein>
<dbReference type="Pfam" id="PF00270">
    <property type="entry name" value="DEAD"/>
    <property type="match status" value="1"/>
</dbReference>
<dbReference type="SMART" id="SM01142">
    <property type="entry name" value="DSHCT"/>
    <property type="match status" value="1"/>
</dbReference>
<dbReference type="InterPro" id="IPR014001">
    <property type="entry name" value="Helicase_ATP-bd"/>
</dbReference>
<dbReference type="PANTHER" id="PTHR12131:SF1">
    <property type="entry name" value="ATP-DEPENDENT RNA HELICASE SUPV3L1, MITOCHONDRIAL-RELATED"/>
    <property type="match status" value="1"/>
</dbReference>
<reference evidence="7" key="1">
    <citation type="submission" date="2023-06" db="EMBL/GenBank/DDBJ databases">
        <title>SYSU T00b26.</title>
        <authorList>
            <person name="Gao L."/>
            <person name="Fang B.-Z."/>
            <person name="Li W.-J."/>
        </authorList>
    </citation>
    <scope>NUCLEOTIDE SEQUENCE</scope>
    <source>
        <strain evidence="7">SYSU T00b26</strain>
    </source>
</reference>
<evidence type="ECO:0000259" key="6">
    <source>
        <dbReference type="PROSITE" id="PS51194"/>
    </source>
</evidence>
<dbReference type="InterPro" id="IPR050699">
    <property type="entry name" value="RNA-DNA_Helicase"/>
</dbReference>
<feature type="domain" description="Helicase C-terminal" evidence="6">
    <location>
        <begin position="297"/>
        <end position="475"/>
    </location>
</feature>
<dbReference type="EMBL" id="JAUHPV010000005">
    <property type="protein sequence ID" value="MDN4473313.1"/>
    <property type="molecule type" value="Genomic_DNA"/>
</dbReference>
<dbReference type="PROSITE" id="PS51194">
    <property type="entry name" value="HELICASE_CTER"/>
    <property type="match status" value="1"/>
</dbReference>
<keyword evidence="3 7" id="KW-0347">Helicase</keyword>
<dbReference type="InterPro" id="IPR058621">
    <property type="entry name" value="SH3_HelY"/>
</dbReference>
<dbReference type="Proteomes" id="UP001172738">
    <property type="component" value="Unassembled WGS sequence"/>
</dbReference>
<dbReference type="SUPFAM" id="SSF52540">
    <property type="entry name" value="P-loop containing nucleoside triphosphate hydrolases"/>
    <property type="match status" value="1"/>
</dbReference>
<dbReference type="GO" id="GO:0004386">
    <property type="term" value="F:helicase activity"/>
    <property type="evidence" value="ECO:0007669"/>
    <property type="project" value="UniProtKB-KW"/>
</dbReference>
<dbReference type="PANTHER" id="PTHR12131">
    <property type="entry name" value="ATP-DEPENDENT RNA AND DNA HELICASE"/>
    <property type="match status" value="1"/>
</dbReference>
<evidence type="ECO:0000256" key="4">
    <source>
        <dbReference type="ARBA" id="ARBA00022840"/>
    </source>
</evidence>
<dbReference type="InterPro" id="IPR003593">
    <property type="entry name" value="AAA+_ATPase"/>
</dbReference>
<dbReference type="SMART" id="SM00487">
    <property type="entry name" value="DEXDc"/>
    <property type="match status" value="1"/>
</dbReference>
<evidence type="ECO:0000259" key="5">
    <source>
        <dbReference type="PROSITE" id="PS51192"/>
    </source>
</evidence>
<keyword evidence="1" id="KW-0547">Nucleotide-binding</keyword>
<dbReference type="Gene3D" id="1.10.3380.30">
    <property type="match status" value="1"/>
</dbReference>
<dbReference type="InterPro" id="IPR001650">
    <property type="entry name" value="Helicase_C-like"/>
</dbReference>
<dbReference type="Pfam" id="PF08148">
    <property type="entry name" value="DSHCT"/>
    <property type="match status" value="1"/>
</dbReference>
<evidence type="ECO:0000256" key="3">
    <source>
        <dbReference type="ARBA" id="ARBA00022806"/>
    </source>
</evidence>
<gene>
    <name evidence="7" type="ORF">QQX04_09955</name>
</gene>
<accession>A0ABT8G2J0</accession>
<feature type="domain" description="Helicase ATP-binding" evidence="5">
    <location>
        <begin position="39"/>
        <end position="197"/>
    </location>
</feature>
<organism evidence="7 8">
    <name type="scientific">Demequina zhanjiangensis</name>
    <dbReference type="NCBI Taxonomy" id="3051659"/>
    <lineage>
        <taxon>Bacteria</taxon>
        <taxon>Bacillati</taxon>
        <taxon>Actinomycetota</taxon>
        <taxon>Actinomycetes</taxon>
        <taxon>Micrococcales</taxon>
        <taxon>Demequinaceae</taxon>
        <taxon>Demequina</taxon>
    </lineage>
</organism>
<dbReference type="CDD" id="cd18795">
    <property type="entry name" value="SF2_C_Ski2"/>
    <property type="match status" value="1"/>
</dbReference>
<evidence type="ECO:0000256" key="2">
    <source>
        <dbReference type="ARBA" id="ARBA00022801"/>
    </source>
</evidence>
<dbReference type="Pfam" id="PF26090">
    <property type="entry name" value="SH3_HelY"/>
    <property type="match status" value="1"/>
</dbReference>
<sequence length="910" mass="100823">MTSPAERYAASRKRNRHPDLIEFEQSLAFPLDQFQREGCAAVAEGRSVLVAAPTGAGKTVVGEYAIRHAHAQGLKAFYTTPIKALSNQKFHDLRAAYGESAVGLLTGDTSINPEADIVVMTTEVVRNMIYSGSHTLDRLGVVVLDEVHYLADRFRGSVWEEVIIHLDQMTSIVALSATVSNAEEFGAWLSEVRGDTRVIVSEHRPVPLWPHVLIREGMFDLYAPTVNAQEPGPNPRINPEVEAILRRHAHHEGPRGKHVVGGRHGRARRSPPRFAVVDQLDRQGLLPAIVFVFSRAGCEDAVDQVRASGLALTTDEEREEIAAIIEERCAGVPSEDLGALGYLHWRDHLEAGIAAHHAGMIPLFKEVVEELFRKGLIKVVYATETLALGINMPARSVVLEKLVKWDGQGHKDLTAGEYTQLTGRAGRRGIDVEGHAVVVEHPGLDVSQLGRLASRRTYPLMSSFQPTYNMTVNLVHSVGAERAREVLEMSFAQFQADQGVVGKARRAQELERTLEGYRDAVSCDRGDFMEYARLRHDLNRLQKGQSKAASRKRREATAETLAGLRRGDVVKVGGGRRAGVAAVVVPDDRADAPRPVVVTDEGRQFRLAVAELHHGIDVVGTVKIPKRFDHRNARQRRELAQVIEEAKPTFDLPSRRKHGAAPHTPDAEMTRLRQRMQGHPCHACPDREDHARWAERYFRTLRDKDRVVGEIQRATGSIARVFDRRCDVLGELGYLVREGEAWTVSESGEMMRTLYSENDLVIAECLRTGVWNDLQAPALAAAVSTLIYNGRRDDEMRPPRIPGGQHGALGRALQETVRVWSRVSDLQEAHRLGELPAPEWGIVSPIHGWAQGRSLDTVLSGSEIAPGDMVRWTKQVIDGLDQIADVAPTETVRNRARTAIAAMRRGVVAY</sequence>
<name>A0ABT8G2J0_9MICO</name>
<evidence type="ECO:0000313" key="7">
    <source>
        <dbReference type="EMBL" id="MDN4473313.1"/>
    </source>
</evidence>
<dbReference type="SMART" id="SM00490">
    <property type="entry name" value="HELICc"/>
    <property type="match status" value="1"/>
</dbReference>
<keyword evidence="8" id="KW-1185">Reference proteome</keyword>
<evidence type="ECO:0000256" key="1">
    <source>
        <dbReference type="ARBA" id="ARBA00022741"/>
    </source>
</evidence>
<dbReference type="PROSITE" id="PS51192">
    <property type="entry name" value="HELICASE_ATP_BIND_1"/>
    <property type="match status" value="1"/>
</dbReference>
<dbReference type="InterPro" id="IPR027417">
    <property type="entry name" value="P-loop_NTPase"/>
</dbReference>
<keyword evidence="4" id="KW-0067">ATP-binding</keyword>